<gene>
    <name evidence="1" type="ORF">C5O18_00510</name>
</gene>
<dbReference type="AlphaFoldDB" id="A0A2P6AVB7"/>
<comment type="caution">
    <text evidence="1">The sequence shown here is derived from an EMBL/GenBank/DDBJ whole genome shotgun (WGS) entry which is preliminary data.</text>
</comment>
<accession>A0A2P6AVB7</accession>
<name>A0A2P6AVB7_9GAMM</name>
<reference evidence="2" key="1">
    <citation type="submission" date="2018-02" db="EMBL/GenBank/DDBJ databases">
        <title>Genome sequencing of Solimonas sp. HR-BB.</title>
        <authorList>
            <person name="Lee Y."/>
            <person name="Jeon C.O."/>
        </authorList>
    </citation>
    <scope>NUCLEOTIDE SEQUENCE [LARGE SCALE GENOMIC DNA]</scope>
    <source>
        <strain evidence="2">HR-E</strain>
    </source>
</reference>
<organism evidence="1 2">
    <name type="scientific">Amnimonas aquatica</name>
    <dbReference type="NCBI Taxonomy" id="2094561"/>
    <lineage>
        <taxon>Bacteria</taxon>
        <taxon>Pseudomonadati</taxon>
        <taxon>Pseudomonadota</taxon>
        <taxon>Gammaproteobacteria</taxon>
        <taxon>Moraxellales</taxon>
        <taxon>Moraxellaceae</taxon>
        <taxon>Amnimonas</taxon>
    </lineage>
</organism>
<dbReference type="EMBL" id="PTQZ01000004">
    <property type="protein sequence ID" value="PQA52228.1"/>
    <property type="molecule type" value="Genomic_DNA"/>
</dbReference>
<evidence type="ECO:0000313" key="1">
    <source>
        <dbReference type="EMBL" id="PQA52228.1"/>
    </source>
</evidence>
<protein>
    <submittedName>
        <fullName evidence="1">Phytase esterase-like protein</fullName>
    </submittedName>
</protein>
<sequence length="69" mass="7784">EKVKYPHDKMEGLWVINSSTLGVINDDDFALWVNPVTFALQQKYLDSANTVFDGNTLYVIDGLDLKPLP</sequence>
<evidence type="ECO:0000313" key="2">
    <source>
        <dbReference type="Proteomes" id="UP000243900"/>
    </source>
</evidence>
<proteinExistence type="predicted"/>
<dbReference type="Proteomes" id="UP000243900">
    <property type="component" value="Unassembled WGS sequence"/>
</dbReference>
<keyword evidence="2" id="KW-1185">Reference proteome</keyword>
<feature type="non-terminal residue" evidence="1">
    <location>
        <position position="1"/>
    </location>
</feature>